<dbReference type="SUPFAM" id="SSF47413">
    <property type="entry name" value="lambda repressor-like DNA-binding domains"/>
    <property type="match status" value="1"/>
</dbReference>
<dbReference type="AlphaFoldDB" id="A0A066TCC4"/>
<dbReference type="Gene3D" id="3.30.240.10">
    <property type="entry name" value="CRO Repressor"/>
    <property type="match status" value="1"/>
</dbReference>
<dbReference type="GO" id="GO:0003677">
    <property type="term" value="F:DNA binding"/>
    <property type="evidence" value="ECO:0007669"/>
    <property type="project" value="InterPro"/>
</dbReference>
<dbReference type="EMBL" id="MEIQ01000028">
    <property type="protein sequence ID" value="PIT51442.1"/>
    <property type="molecule type" value="Genomic_DNA"/>
</dbReference>
<dbReference type="InterPro" id="IPR000655">
    <property type="entry name" value="Cro-like"/>
</dbReference>
<evidence type="ECO:0000313" key="2">
    <source>
        <dbReference type="Proteomes" id="UP000231484"/>
    </source>
</evidence>
<accession>A0A066TCC4</accession>
<dbReference type="GO" id="GO:0006355">
    <property type="term" value="P:regulation of DNA-templated transcription"/>
    <property type="evidence" value="ECO:0007669"/>
    <property type="project" value="InterPro"/>
</dbReference>
<dbReference type="PIRSF" id="PIRSF003217">
    <property type="entry name" value="Cro_protein"/>
    <property type="match status" value="1"/>
</dbReference>
<organism evidence="1 2">
    <name type="scientific">Snodgrassella alvi</name>
    <dbReference type="NCBI Taxonomy" id="1196083"/>
    <lineage>
        <taxon>Bacteria</taxon>
        <taxon>Pseudomonadati</taxon>
        <taxon>Pseudomonadota</taxon>
        <taxon>Betaproteobacteria</taxon>
        <taxon>Neisseriales</taxon>
        <taxon>Neisseriaceae</taxon>
        <taxon>Snodgrassella</taxon>
    </lineage>
</organism>
<sequence>MKKIPLSIYVKNNGQHKTAEELGLTQGAISKALRGGRKIFIHANSSGKVQAVEIRPFPFFSNSKCQKNDAHDDN</sequence>
<dbReference type="Pfam" id="PF09048">
    <property type="entry name" value="Cro"/>
    <property type="match status" value="1"/>
</dbReference>
<protein>
    <recommendedName>
        <fullName evidence="3">Cro/Cl family transcriptional regulator</fullName>
    </recommendedName>
</protein>
<dbReference type="InterPro" id="IPR010982">
    <property type="entry name" value="Lambda_DNA-bd_dom_sf"/>
</dbReference>
<reference evidence="1 2" key="1">
    <citation type="journal article" date="2017" name="MBio">
        <title>Type VI secretion-mediated competition in the bee gut microbiome.</title>
        <authorList>
            <person name="Steele M.I."/>
            <person name="Kwong W.K."/>
            <person name="Powell J.E."/>
            <person name="Whiteley M."/>
            <person name="Moran N.A."/>
        </authorList>
    </citation>
    <scope>NUCLEOTIDE SEQUENCE [LARGE SCALE GENOMIC DNA]</scope>
    <source>
        <strain evidence="1 2">Occ4-2</strain>
    </source>
</reference>
<proteinExistence type="predicted"/>
<dbReference type="Proteomes" id="UP000231484">
    <property type="component" value="Unassembled WGS sequence"/>
</dbReference>
<name>A0A066TCC4_9NEIS</name>
<comment type="caution">
    <text evidence="1">The sequence shown here is derived from an EMBL/GenBank/DDBJ whole genome shotgun (WGS) entry which is preliminary data.</text>
</comment>
<evidence type="ECO:0000313" key="1">
    <source>
        <dbReference type="EMBL" id="PIT51442.1"/>
    </source>
</evidence>
<evidence type="ECO:0008006" key="3">
    <source>
        <dbReference type="Google" id="ProtNLM"/>
    </source>
</evidence>
<gene>
    <name evidence="1" type="ORF">BHC48_03900</name>
</gene>
<dbReference type="eggNOG" id="ENOG5033FVZ">
    <property type="taxonomic scope" value="Bacteria"/>
</dbReference>
<dbReference type="InterPro" id="IPR038202">
    <property type="entry name" value="Cro_sf"/>
</dbReference>